<comment type="similarity">
    <text evidence="2">Belongs to the type II (or gamma) interferon family.</text>
</comment>
<dbReference type="Proteomes" id="UP000826234">
    <property type="component" value="Unassembled WGS sequence"/>
</dbReference>
<keyword evidence="3" id="KW-0202">Cytokine</keyword>
<dbReference type="PANTHER" id="PTHR11419">
    <property type="entry name" value="INTERFERON GAMMA"/>
    <property type="match status" value="1"/>
</dbReference>
<accession>A0ABQ7SH36</accession>
<name>A0ABQ7SH36_PHRPL</name>
<feature type="region of interest" description="Disordered" evidence="6">
    <location>
        <begin position="69"/>
        <end position="92"/>
    </location>
</feature>
<keyword evidence="8" id="KW-1185">Reference proteome</keyword>
<reference evidence="7 8" key="1">
    <citation type="journal article" date="2022" name="Gigascience">
        <title>A chromosome-level genome assembly and annotation of the desert horned lizard, Phrynosoma platyrhinos, provides insight into chromosomal rearrangements among reptiles.</title>
        <authorList>
            <person name="Koochekian N."/>
            <person name="Ascanio A."/>
            <person name="Farleigh K."/>
            <person name="Card D.C."/>
            <person name="Schield D.R."/>
            <person name="Castoe T.A."/>
            <person name="Jezkova T."/>
        </authorList>
    </citation>
    <scope>NUCLEOTIDE SEQUENCE [LARGE SCALE GENOMIC DNA]</scope>
    <source>
        <strain evidence="7">NK-2021</strain>
    </source>
</reference>
<gene>
    <name evidence="7" type="ORF">JD844_027952</name>
</gene>
<dbReference type="Pfam" id="PF00714">
    <property type="entry name" value="IFN-gamma"/>
    <property type="match status" value="1"/>
</dbReference>
<evidence type="ECO:0000313" key="7">
    <source>
        <dbReference type="EMBL" id="KAH0616663.1"/>
    </source>
</evidence>
<evidence type="ECO:0000256" key="4">
    <source>
        <dbReference type="ARBA" id="ARBA00022525"/>
    </source>
</evidence>
<sequence length="92" mass="10957">MLNNLPKNSAHVKELKEALEVYKTNYNDSLNRANDLIQLAKLPMDNYKIQRKAALEMILVLQEVKIEENKRKRRSRRQNSRKQRRHIPSFIG</sequence>
<keyword evidence="5" id="KW-0325">Glycoprotein</keyword>
<protein>
    <submittedName>
        <fullName evidence="7">Uncharacterized protein</fullName>
    </submittedName>
</protein>
<dbReference type="Gene3D" id="1.20.1250.10">
    <property type="match status" value="1"/>
</dbReference>
<evidence type="ECO:0000256" key="3">
    <source>
        <dbReference type="ARBA" id="ARBA00022514"/>
    </source>
</evidence>
<evidence type="ECO:0000256" key="5">
    <source>
        <dbReference type="ARBA" id="ARBA00023180"/>
    </source>
</evidence>
<dbReference type="SUPFAM" id="SSF47266">
    <property type="entry name" value="4-helical cytokines"/>
    <property type="match status" value="1"/>
</dbReference>
<dbReference type="EMBL" id="JAIPUX010005290">
    <property type="protein sequence ID" value="KAH0616663.1"/>
    <property type="molecule type" value="Genomic_DNA"/>
</dbReference>
<dbReference type="InterPro" id="IPR002069">
    <property type="entry name" value="Interferon_gamma"/>
</dbReference>
<dbReference type="PANTHER" id="PTHR11419:SF0">
    <property type="entry name" value="INTERFERON GAMMA"/>
    <property type="match status" value="1"/>
</dbReference>
<feature type="compositionally biased region" description="Basic residues" evidence="6">
    <location>
        <begin position="71"/>
        <end position="92"/>
    </location>
</feature>
<evidence type="ECO:0000313" key="8">
    <source>
        <dbReference type="Proteomes" id="UP000826234"/>
    </source>
</evidence>
<comment type="subcellular location">
    <subcellularLocation>
        <location evidence="1">Secreted</location>
    </subcellularLocation>
</comment>
<dbReference type="InterPro" id="IPR009079">
    <property type="entry name" value="4_helix_cytokine-like_core"/>
</dbReference>
<comment type="caution">
    <text evidence="7">The sequence shown here is derived from an EMBL/GenBank/DDBJ whole genome shotgun (WGS) entry which is preliminary data.</text>
</comment>
<evidence type="ECO:0000256" key="2">
    <source>
        <dbReference type="ARBA" id="ARBA00007566"/>
    </source>
</evidence>
<evidence type="ECO:0000256" key="6">
    <source>
        <dbReference type="SAM" id="MobiDB-lite"/>
    </source>
</evidence>
<organism evidence="7 8">
    <name type="scientific">Phrynosoma platyrhinos</name>
    <name type="common">Desert horned lizard</name>
    <dbReference type="NCBI Taxonomy" id="52577"/>
    <lineage>
        <taxon>Eukaryota</taxon>
        <taxon>Metazoa</taxon>
        <taxon>Chordata</taxon>
        <taxon>Craniata</taxon>
        <taxon>Vertebrata</taxon>
        <taxon>Euteleostomi</taxon>
        <taxon>Lepidosauria</taxon>
        <taxon>Squamata</taxon>
        <taxon>Bifurcata</taxon>
        <taxon>Unidentata</taxon>
        <taxon>Episquamata</taxon>
        <taxon>Toxicofera</taxon>
        <taxon>Iguania</taxon>
        <taxon>Phrynosomatidae</taxon>
        <taxon>Phrynosomatinae</taxon>
        <taxon>Phrynosoma</taxon>
    </lineage>
</organism>
<evidence type="ECO:0000256" key="1">
    <source>
        <dbReference type="ARBA" id="ARBA00004613"/>
    </source>
</evidence>
<keyword evidence="4" id="KW-0964">Secreted</keyword>
<proteinExistence type="inferred from homology"/>